<organism evidence="2 3">
    <name type="scientific">Rhamnella rubrinervis</name>
    <dbReference type="NCBI Taxonomy" id="2594499"/>
    <lineage>
        <taxon>Eukaryota</taxon>
        <taxon>Viridiplantae</taxon>
        <taxon>Streptophyta</taxon>
        <taxon>Embryophyta</taxon>
        <taxon>Tracheophyta</taxon>
        <taxon>Spermatophyta</taxon>
        <taxon>Magnoliopsida</taxon>
        <taxon>eudicotyledons</taxon>
        <taxon>Gunneridae</taxon>
        <taxon>Pentapetalae</taxon>
        <taxon>rosids</taxon>
        <taxon>fabids</taxon>
        <taxon>Rosales</taxon>
        <taxon>Rhamnaceae</taxon>
        <taxon>rhamnoid group</taxon>
        <taxon>Rhamneae</taxon>
        <taxon>Rhamnella</taxon>
    </lineage>
</organism>
<proteinExistence type="predicted"/>
<comment type="caution">
    <text evidence="2">The sequence shown here is derived from an EMBL/GenBank/DDBJ whole genome shotgun (WGS) entry which is preliminary data.</text>
</comment>
<name>A0A8K0DZ71_9ROSA</name>
<keyword evidence="3" id="KW-1185">Reference proteome</keyword>
<reference evidence="2" key="1">
    <citation type="submission" date="2020-03" db="EMBL/GenBank/DDBJ databases">
        <title>A high-quality chromosome-level genome assembly of a woody plant with both climbing and erect habits, Rhamnella rubrinervis.</title>
        <authorList>
            <person name="Lu Z."/>
            <person name="Yang Y."/>
            <person name="Zhu X."/>
            <person name="Sun Y."/>
        </authorList>
    </citation>
    <scope>NUCLEOTIDE SEQUENCE</scope>
    <source>
        <strain evidence="2">BYM</strain>
        <tissue evidence="2">Leaf</tissue>
    </source>
</reference>
<protein>
    <submittedName>
        <fullName evidence="2">Uncharacterized protein</fullName>
    </submittedName>
</protein>
<dbReference type="Proteomes" id="UP000796880">
    <property type="component" value="Unassembled WGS sequence"/>
</dbReference>
<feature type="region of interest" description="Disordered" evidence="1">
    <location>
        <begin position="1"/>
        <end position="36"/>
    </location>
</feature>
<evidence type="ECO:0000313" key="2">
    <source>
        <dbReference type="EMBL" id="KAF3440267.1"/>
    </source>
</evidence>
<dbReference type="AlphaFoldDB" id="A0A8K0DZ71"/>
<gene>
    <name evidence="2" type="ORF">FNV43_RR18551</name>
</gene>
<evidence type="ECO:0000313" key="3">
    <source>
        <dbReference type="Proteomes" id="UP000796880"/>
    </source>
</evidence>
<dbReference type="EMBL" id="VOIH02000008">
    <property type="protein sequence ID" value="KAF3440267.1"/>
    <property type="molecule type" value="Genomic_DNA"/>
</dbReference>
<evidence type="ECO:0000256" key="1">
    <source>
        <dbReference type="SAM" id="MobiDB-lite"/>
    </source>
</evidence>
<sequence length="112" mass="11727">MPGIPPLRALARGGKHTSSDPDLETAATGPHESVPCGRLRGYGQSIFASGPRRPSRSFSLGLALSPLGVVLVKPFPTRPSLCLGDIRKLLSRATAVKSFGTPLDQLAQSVLP</sequence>
<accession>A0A8K0DZ71</accession>